<reference evidence="3" key="1">
    <citation type="journal article" date="2015" name="Genome Announc.">
        <title>Draft Genome Sequence of Tolypothrix boutellei Strain VB521301.</title>
        <authorList>
            <person name="Chandrababunaidu M.M."/>
            <person name="Singh D."/>
            <person name="Sen D."/>
            <person name="Bhan S."/>
            <person name="Das S."/>
            <person name="Gupta A."/>
            <person name="Adhikary S.P."/>
            <person name="Tripathy S."/>
        </authorList>
    </citation>
    <scope>NUCLEOTIDE SEQUENCE</scope>
    <source>
        <strain evidence="3">VB521301</strain>
    </source>
</reference>
<keyword evidence="1" id="KW-0479">Metal-binding</keyword>
<dbReference type="SFLD" id="SFLDS00005">
    <property type="entry name" value="Isoprenoid_Synthase_Type_I"/>
    <property type="match status" value="1"/>
</dbReference>
<dbReference type="InterPro" id="IPR008949">
    <property type="entry name" value="Isoprenoid_synthase_dom_sf"/>
</dbReference>
<dbReference type="Pfam" id="PF19086">
    <property type="entry name" value="Terpene_syn_C_2"/>
    <property type="match status" value="1"/>
</dbReference>
<dbReference type="SUPFAM" id="SSF48576">
    <property type="entry name" value="Terpenoid synthases"/>
    <property type="match status" value="1"/>
</dbReference>
<dbReference type="OrthoDB" id="2989600at2"/>
<keyword evidence="4" id="KW-1185">Reference proteome</keyword>
<comment type="similarity">
    <text evidence="1">Belongs to the terpene synthase family.</text>
</comment>
<gene>
    <name evidence="3" type="ORF">DA73_0223055</name>
    <name evidence="2" type="ORF">DA73_0400018895</name>
</gene>
<dbReference type="InterPro" id="IPR034686">
    <property type="entry name" value="Terpene_cyclase-like_2"/>
</dbReference>
<evidence type="ECO:0000313" key="2">
    <source>
        <dbReference type="EMBL" id="KAF3887325.1"/>
    </source>
</evidence>
<dbReference type="EC" id="4.2.3.-" evidence="1"/>
<evidence type="ECO:0000313" key="3">
    <source>
        <dbReference type="EMBL" id="KIE11260.1"/>
    </source>
</evidence>
<keyword evidence="1" id="KW-0460">Magnesium</keyword>
<dbReference type="EMBL" id="JHEG02000048">
    <property type="protein sequence ID" value="KIE11260.1"/>
    <property type="molecule type" value="Genomic_DNA"/>
</dbReference>
<dbReference type="GO" id="GO:0010333">
    <property type="term" value="F:terpene synthase activity"/>
    <property type="evidence" value="ECO:0007669"/>
    <property type="project" value="InterPro"/>
</dbReference>
<protein>
    <recommendedName>
        <fullName evidence="1">Terpene synthase</fullName>
        <ecNumber evidence="1">4.2.3.-</ecNumber>
    </recommendedName>
</protein>
<dbReference type="PANTHER" id="PTHR35201">
    <property type="entry name" value="TERPENE SYNTHASE"/>
    <property type="match status" value="1"/>
</dbReference>
<reference evidence="2" key="2">
    <citation type="submission" date="2019-11" db="EMBL/GenBank/DDBJ databases">
        <title>Improved Assembly of Tolypothrix boutellei genome.</title>
        <authorList>
            <person name="Sarangi A.N."/>
            <person name="Mukherjee M."/>
            <person name="Ghosh S."/>
            <person name="Singh D."/>
            <person name="Das A."/>
            <person name="Kant S."/>
            <person name="Prusty A."/>
            <person name="Tripathy S."/>
        </authorList>
    </citation>
    <scope>NUCLEOTIDE SEQUENCE</scope>
    <source>
        <strain evidence="2">VB521301</strain>
    </source>
</reference>
<comment type="caution">
    <text evidence="3">The sequence shown here is derived from an EMBL/GenBank/DDBJ whole genome shotgun (WGS) entry which is preliminary data.</text>
</comment>
<dbReference type="GO" id="GO:0046872">
    <property type="term" value="F:metal ion binding"/>
    <property type="evidence" value="ECO:0007669"/>
    <property type="project" value="UniProtKB-KW"/>
</dbReference>
<accession>A0A0C1RGM3</accession>
<dbReference type="PANTHER" id="PTHR35201:SF4">
    <property type="entry name" value="BETA-PINACENE SYNTHASE-RELATED"/>
    <property type="match status" value="1"/>
</dbReference>
<evidence type="ECO:0000256" key="1">
    <source>
        <dbReference type="RuleBase" id="RU366034"/>
    </source>
</evidence>
<dbReference type="Proteomes" id="UP000029738">
    <property type="component" value="Unassembled WGS sequence"/>
</dbReference>
<proteinExistence type="inferred from homology"/>
<dbReference type="Gene3D" id="1.10.600.10">
    <property type="entry name" value="Farnesyl Diphosphate Synthase"/>
    <property type="match status" value="1"/>
</dbReference>
<dbReference type="AlphaFoldDB" id="A0A0C1RGM3"/>
<name>A0A0C1RGM3_9CYAN</name>
<dbReference type="SFLD" id="SFLDG01020">
    <property type="entry name" value="Terpene_Cyclase_Like_2"/>
    <property type="match status" value="1"/>
</dbReference>
<sequence length="322" mass="38031">MTQLTFPKLHCPFPSQINKYVDVLEDSSLEWVLRFNLLAKESTYRRFSKSKFFLLAARAYPNCELEELKIGNDWLSWVFIWDDQCDLSELKKQPEALKVYHKRFMEILNGAEPTKNDIPLTHALHDLRQRTFQKASMQWFRHFLLCFEEYFQGCVEEAAVRAQNIVPDIDAYMMIRRCSVGGNLFLTVSEFCNNFMLSDFWRNHYFVDKLKLMTINVLAWCNDIFSASREMASGDVHNIVLVLHYQQQLSLENSLDRAVIMHDREMKSLTSLEACVPVFGNELDSELTQYISIMHAWIRGNLDWYSYTDRYQSVEMLEPVKY</sequence>
<evidence type="ECO:0000313" key="4">
    <source>
        <dbReference type="Proteomes" id="UP000029738"/>
    </source>
</evidence>
<comment type="cofactor">
    <cofactor evidence="1">
        <name>Mg(2+)</name>
        <dbReference type="ChEBI" id="CHEBI:18420"/>
    </cofactor>
</comment>
<dbReference type="EMBL" id="JHEG04000001">
    <property type="protein sequence ID" value="KAF3887325.1"/>
    <property type="molecule type" value="Genomic_DNA"/>
</dbReference>
<dbReference type="RefSeq" id="WP_038088027.1">
    <property type="nucleotide sequence ID" value="NZ_JHEG04000001.1"/>
</dbReference>
<organism evidence="3">
    <name type="scientific">Tolypothrix bouteillei VB521301</name>
    <dbReference type="NCBI Taxonomy" id="1479485"/>
    <lineage>
        <taxon>Bacteria</taxon>
        <taxon>Bacillati</taxon>
        <taxon>Cyanobacteriota</taxon>
        <taxon>Cyanophyceae</taxon>
        <taxon>Nostocales</taxon>
        <taxon>Tolypothrichaceae</taxon>
        <taxon>Tolypothrix</taxon>
    </lineage>
</organism>
<keyword evidence="1" id="KW-0456">Lyase</keyword>
<dbReference type="STRING" id="1479485.DA73_0223055"/>